<dbReference type="EMBL" id="CP038614">
    <property type="protein sequence ID" value="QBY45874.1"/>
    <property type="molecule type" value="Genomic_DNA"/>
</dbReference>
<dbReference type="Proteomes" id="UP000295134">
    <property type="component" value="Plasmid pArsFIN2"/>
</dbReference>
<sequence>MFDDAIDVTIMTRGGLHRIKHIRALATQVWLNKTAGLHR</sequence>
<accession>A0A4P7L6F7</accession>
<dbReference type="KEGG" id="ans:ArsFIN_44850"/>
<evidence type="ECO:0000313" key="2">
    <source>
        <dbReference type="Proteomes" id="UP000295134"/>
    </source>
</evidence>
<keyword evidence="1" id="KW-0614">Plasmid</keyword>
<evidence type="ECO:0000313" key="1">
    <source>
        <dbReference type="EMBL" id="QBY45874.1"/>
    </source>
</evidence>
<proteinExistence type="predicted"/>
<geneLocation type="plasmid" evidence="2">
    <name>parsfin2</name>
</geneLocation>
<organism evidence="1 2">
    <name type="scientific">Arsenophonus nasoniae</name>
    <name type="common">son-killer infecting Nasonia vitripennis</name>
    <dbReference type="NCBI Taxonomy" id="638"/>
    <lineage>
        <taxon>Bacteria</taxon>
        <taxon>Pseudomonadati</taxon>
        <taxon>Pseudomonadota</taxon>
        <taxon>Gammaproteobacteria</taxon>
        <taxon>Enterobacterales</taxon>
        <taxon>Morganellaceae</taxon>
        <taxon>Arsenophonus</taxon>
    </lineage>
</organism>
<protein>
    <submittedName>
        <fullName evidence="1">Uncharacterized protein</fullName>
    </submittedName>
</protein>
<gene>
    <name evidence="1" type="ORF">ArsFIN_44850</name>
</gene>
<reference evidence="1 2" key="1">
    <citation type="submission" date="2019-03" db="EMBL/GenBank/DDBJ databases">
        <title>Long-read sequencing reveals hyperdense prophage content in a complex bacterial symbiont genome.</title>
        <authorList>
            <person name="Frost C.L."/>
            <person name="Siozios S."/>
            <person name="Nadal-Jimenez P."/>
            <person name="Brockhurst M.A."/>
            <person name="King K.C."/>
            <person name="Darby A.C."/>
            <person name="Hurst G.D.D."/>
        </authorList>
    </citation>
    <scope>NUCLEOTIDE SEQUENCE [LARGE SCALE GENOMIC DNA]</scope>
    <source>
        <strain evidence="1 2">FIN</strain>
        <plasmid evidence="2">parsfin2</plasmid>
    </source>
</reference>
<dbReference type="AlphaFoldDB" id="A0A4P7L6F7"/>
<name>A0A4P7L6F7_9GAMM</name>